<protein>
    <submittedName>
        <fullName evidence="1">Uncharacterized protein</fullName>
    </submittedName>
</protein>
<sequence>MSVSKPNENRTKIHYFRPKFLFLIILILFILTTPSGASENKSVEILYVNSYHEGLDWSDDITSGIHDYFADYNEISISTEYLDTKHYNSDSYYELLQRLFVEKYSSKSFDLIITSDDSSLNFIMKNRDEIFPKTPVVFCGVNGLSHVFQNETNITGILENLYITETVNAATGINPDLKEFLVVTDNTLTGESYRRIFEEKRTGSNSILKFTHVYDVSINELINKVEDLPANSAVLYIVFNRDKEGRFF</sequence>
<evidence type="ECO:0000313" key="2">
    <source>
        <dbReference type="Proteomes" id="UP001301797"/>
    </source>
</evidence>
<dbReference type="EMBL" id="CP043875">
    <property type="protein sequence ID" value="WOF17017.1"/>
    <property type="molecule type" value="Genomic_DNA"/>
</dbReference>
<gene>
    <name evidence="1" type="ORF">F1737_10165</name>
</gene>
<accession>A0AA97FDF3</accession>
<reference evidence="1 2" key="1">
    <citation type="submission" date="2019-09" db="EMBL/GenBank/DDBJ databases">
        <title>The complete genome of Methanoplanus sp. FWC-SCC4.</title>
        <authorList>
            <person name="Chen S.-C."/>
            <person name="Zhou Y.-Z."/>
            <person name="Lai M.-C."/>
        </authorList>
    </citation>
    <scope>NUCLEOTIDE SEQUENCE [LARGE SCALE GENOMIC DNA]</scope>
    <source>
        <strain evidence="1 2">FWC-SCC4</strain>
    </source>
</reference>
<evidence type="ECO:0000313" key="1">
    <source>
        <dbReference type="EMBL" id="WOF17017.1"/>
    </source>
</evidence>
<dbReference type="AlphaFoldDB" id="A0AA97FDF3"/>
<dbReference type="GeneID" id="85230536"/>
<name>A0AA97FDF3_9EURY</name>
<keyword evidence="2" id="KW-1185">Reference proteome</keyword>
<dbReference type="Proteomes" id="UP001301797">
    <property type="component" value="Chromosome"/>
</dbReference>
<dbReference type="KEGG" id="mefw:F1737_10165"/>
<organism evidence="1 2">
    <name type="scientific">Methanochimaera problematica</name>
    <dbReference type="NCBI Taxonomy" id="2609417"/>
    <lineage>
        <taxon>Archaea</taxon>
        <taxon>Methanobacteriati</taxon>
        <taxon>Methanobacteriota</taxon>
        <taxon>Stenosarchaea group</taxon>
        <taxon>Methanomicrobia</taxon>
        <taxon>Methanomicrobiales</taxon>
        <taxon>Methanomicrobiaceae</taxon>
        <taxon>Methanochimaera</taxon>
    </lineage>
</organism>
<dbReference type="RefSeq" id="WP_317136469.1">
    <property type="nucleotide sequence ID" value="NZ_CP043875.1"/>
</dbReference>
<proteinExistence type="predicted"/>